<gene>
    <name evidence="1" type="ORF">AF333_21065</name>
    <name evidence="2" type="ORF">SAMN04487909_13949</name>
</gene>
<dbReference type="STRING" id="47500.AF333_21065"/>
<proteinExistence type="predicted"/>
<dbReference type="GeneID" id="42307640"/>
<evidence type="ECO:0000313" key="4">
    <source>
        <dbReference type="Proteomes" id="UP000182836"/>
    </source>
</evidence>
<dbReference type="AlphaFoldDB" id="A0A0D1XAW0"/>
<evidence type="ECO:0000313" key="3">
    <source>
        <dbReference type="Proteomes" id="UP000037269"/>
    </source>
</evidence>
<name>A0A0D1XAW0_ANEMI</name>
<evidence type="ECO:0000313" key="1">
    <source>
        <dbReference type="EMBL" id="KON97579.1"/>
    </source>
</evidence>
<dbReference type="EMBL" id="FNED01000039">
    <property type="protein sequence ID" value="SDK11890.1"/>
    <property type="molecule type" value="Genomic_DNA"/>
</dbReference>
<evidence type="ECO:0008006" key="5">
    <source>
        <dbReference type="Google" id="ProtNLM"/>
    </source>
</evidence>
<evidence type="ECO:0000313" key="2">
    <source>
        <dbReference type="EMBL" id="SDK11890.1"/>
    </source>
</evidence>
<dbReference type="OrthoDB" id="1029961at2"/>
<keyword evidence="3" id="KW-1185">Reference proteome</keyword>
<dbReference type="EMBL" id="LGUG01000004">
    <property type="protein sequence ID" value="KON97579.1"/>
    <property type="molecule type" value="Genomic_DNA"/>
</dbReference>
<organism evidence="1 3">
    <name type="scientific">Aneurinibacillus migulanus</name>
    <name type="common">Bacillus migulanus</name>
    <dbReference type="NCBI Taxonomy" id="47500"/>
    <lineage>
        <taxon>Bacteria</taxon>
        <taxon>Bacillati</taxon>
        <taxon>Bacillota</taxon>
        <taxon>Bacilli</taxon>
        <taxon>Bacillales</taxon>
        <taxon>Paenibacillaceae</taxon>
        <taxon>Aneurinibacillus group</taxon>
        <taxon>Aneurinibacillus</taxon>
    </lineage>
</organism>
<dbReference type="PATRIC" id="fig|47500.8.peg.3744"/>
<reference evidence="2 4" key="2">
    <citation type="submission" date="2016-10" db="EMBL/GenBank/DDBJ databases">
        <authorList>
            <person name="de Groot N.N."/>
        </authorList>
    </citation>
    <scope>NUCLEOTIDE SEQUENCE [LARGE SCALE GENOMIC DNA]</scope>
    <source>
        <strain evidence="2 4">DSM 2895</strain>
    </source>
</reference>
<dbReference type="Proteomes" id="UP000037269">
    <property type="component" value="Unassembled WGS sequence"/>
</dbReference>
<sequence length="209" mass="24135">MENKNNILIERKESIIFQLDKNQNVGNGWIGGNAPAYFDDKSELFSEIGSDYHFYLCFVSPLDKNNMVSIFIPKEYENRVSKNIYPNCSLYVFEHPVSKESLDSTYTEFGIVKHYISEGIFVSEEQAFETPFFIKFGGNPFHIQEEEYYYTQLEKDGYSFLCQIDEDGYPSGLFHSGTSLPFGFGAVYLYAIVTEDSIKNPIVGYWQYS</sequence>
<dbReference type="RefSeq" id="WP_043068343.1">
    <property type="nucleotide sequence ID" value="NZ_BJOA01000125.1"/>
</dbReference>
<reference evidence="1 3" key="1">
    <citation type="submission" date="2015-07" db="EMBL/GenBank/DDBJ databases">
        <title>Fjat-14205 dsm 2895.</title>
        <authorList>
            <person name="Liu B."/>
            <person name="Wang J."/>
            <person name="Zhu Y."/>
            <person name="Liu G."/>
            <person name="Chen Q."/>
            <person name="Chen Z."/>
            <person name="Lan J."/>
            <person name="Che J."/>
            <person name="Ge C."/>
            <person name="Shi H."/>
            <person name="Pan Z."/>
            <person name="Liu X."/>
        </authorList>
    </citation>
    <scope>NUCLEOTIDE SEQUENCE [LARGE SCALE GENOMIC DNA]</scope>
    <source>
        <strain evidence="1 3">DSM 2895</strain>
    </source>
</reference>
<accession>A0A0D1XAW0</accession>
<protein>
    <recommendedName>
        <fullName evidence="5">DUF4241 domain-containing protein</fullName>
    </recommendedName>
</protein>
<dbReference type="Proteomes" id="UP000182836">
    <property type="component" value="Unassembled WGS sequence"/>
</dbReference>